<proteinExistence type="predicted"/>
<organism evidence="2 3">
    <name type="scientific">Parvularcula lutaonensis</name>
    <dbReference type="NCBI Taxonomy" id="491923"/>
    <lineage>
        <taxon>Bacteria</taxon>
        <taxon>Pseudomonadati</taxon>
        <taxon>Pseudomonadota</taxon>
        <taxon>Alphaproteobacteria</taxon>
        <taxon>Parvularculales</taxon>
        <taxon>Parvularculaceae</taxon>
        <taxon>Parvularcula</taxon>
    </lineage>
</organism>
<keyword evidence="3" id="KW-1185">Reference proteome</keyword>
<accession>A0ABV7M7V9</accession>
<dbReference type="InterPro" id="IPR025245">
    <property type="entry name" value="DUF4197"/>
</dbReference>
<feature type="chain" id="PRO_5045297619" evidence="1">
    <location>
        <begin position="18"/>
        <end position="243"/>
    </location>
</feature>
<keyword evidence="1" id="KW-0732">Signal</keyword>
<evidence type="ECO:0000256" key="1">
    <source>
        <dbReference type="SAM" id="SignalP"/>
    </source>
</evidence>
<dbReference type="RefSeq" id="WP_189572691.1">
    <property type="nucleotide sequence ID" value="NZ_BMXU01000001.1"/>
</dbReference>
<dbReference type="Pfam" id="PF13852">
    <property type="entry name" value="DUF4197"/>
    <property type="match status" value="1"/>
</dbReference>
<dbReference type="PROSITE" id="PS51257">
    <property type="entry name" value="PROKAR_LIPOPROTEIN"/>
    <property type="match status" value="1"/>
</dbReference>
<reference evidence="3" key="1">
    <citation type="journal article" date="2019" name="Int. J. Syst. Evol. Microbiol.">
        <title>The Global Catalogue of Microorganisms (GCM) 10K type strain sequencing project: providing services to taxonomists for standard genome sequencing and annotation.</title>
        <authorList>
            <consortium name="The Broad Institute Genomics Platform"/>
            <consortium name="The Broad Institute Genome Sequencing Center for Infectious Disease"/>
            <person name="Wu L."/>
            <person name="Ma J."/>
        </authorList>
    </citation>
    <scope>NUCLEOTIDE SEQUENCE [LARGE SCALE GENOMIC DNA]</scope>
    <source>
        <strain evidence="3">KCTC 22245</strain>
    </source>
</reference>
<dbReference type="EMBL" id="JBHRVA010000002">
    <property type="protein sequence ID" value="MFC3301528.1"/>
    <property type="molecule type" value="Genomic_DNA"/>
</dbReference>
<feature type="signal peptide" evidence="1">
    <location>
        <begin position="1"/>
        <end position="17"/>
    </location>
</feature>
<name>A0ABV7M7V9_9PROT</name>
<sequence>MTISRRALLALTPVALAACTTDELNSVLGDVLGGTTGRGGLTPAEAAEGIRAALDQGVSAAIARVGRTNGYLGDPTIRIPLPARLASIQTTLRRFGLSALLDDLEVQINRGAEVAAPQARSIFVAAIRQLTIPDAIAIVNGGPTAATDYFKRTTTPKLTNLFTPIMTDALQRAGAIQTFDQMVTRLEGIPLAPQLGADAKQDLIRHGVTRGLEGLFVYIAEEEAQIRQNPAKRTSEILRRVFG</sequence>
<comment type="caution">
    <text evidence="2">The sequence shown here is derived from an EMBL/GenBank/DDBJ whole genome shotgun (WGS) entry which is preliminary data.</text>
</comment>
<dbReference type="Proteomes" id="UP001595607">
    <property type="component" value="Unassembled WGS sequence"/>
</dbReference>
<evidence type="ECO:0000313" key="3">
    <source>
        <dbReference type="Proteomes" id="UP001595607"/>
    </source>
</evidence>
<evidence type="ECO:0000313" key="2">
    <source>
        <dbReference type="EMBL" id="MFC3301528.1"/>
    </source>
</evidence>
<gene>
    <name evidence="2" type="ORF">ACFONP_02130</name>
</gene>
<protein>
    <submittedName>
        <fullName evidence="2">DUF4197 domain-containing protein</fullName>
    </submittedName>
</protein>